<name>A0A6A6X3X1_9PLEO</name>
<evidence type="ECO:0000313" key="3">
    <source>
        <dbReference type="Proteomes" id="UP000799757"/>
    </source>
</evidence>
<dbReference type="EMBL" id="MU002052">
    <property type="protein sequence ID" value="KAF2790833.1"/>
    <property type="molecule type" value="Genomic_DNA"/>
</dbReference>
<keyword evidence="3" id="KW-1185">Reference proteome</keyword>
<dbReference type="OrthoDB" id="3784793at2759"/>
<protein>
    <submittedName>
        <fullName evidence="2">Uncharacterized protein</fullName>
    </submittedName>
</protein>
<evidence type="ECO:0000313" key="2">
    <source>
        <dbReference type="EMBL" id="KAF2790833.1"/>
    </source>
</evidence>
<dbReference type="Proteomes" id="UP000799757">
    <property type="component" value="Unassembled WGS sequence"/>
</dbReference>
<feature type="compositionally biased region" description="Basic and acidic residues" evidence="1">
    <location>
        <begin position="360"/>
        <end position="377"/>
    </location>
</feature>
<evidence type="ECO:0000256" key="1">
    <source>
        <dbReference type="SAM" id="MobiDB-lite"/>
    </source>
</evidence>
<gene>
    <name evidence="2" type="ORF">K505DRAFT_364368</name>
</gene>
<reference evidence="2" key="1">
    <citation type="journal article" date="2020" name="Stud. Mycol.">
        <title>101 Dothideomycetes genomes: a test case for predicting lifestyles and emergence of pathogens.</title>
        <authorList>
            <person name="Haridas S."/>
            <person name="Albert R."/>
            <person name="Binder M."/>
            <person name="Bloem J."/>
            <person name="Labutti K."/>
            <person name="Salamov A."/>
            <person name="Andreopoulos B."/>
            <person name="Baker S."/>
            <person name="Barry K."/>
            <person name="Bills G."/>
            <person name="Bluhm B."/>
            <person name="Cannon C."/>
            <person name="Castanera R."/>
            <person name="Culley D."/>
            <person name="Daum C."/>
            <person name="Ezra D."/>
            <person name="Gonzalez J."/>
            <person name="Henrissat B."/>
            <person name="Kuo A."/>
            <person name="Liang C."/>
            <person name="Lipzen A."/>
            <person name="Lutzoni F."/>
            <person name="Magnuson J."/>
            <person name="Mondo S."/>
            <person name="Nolan M."/>
            <person name="Ohm R."/>
            <person name="Pangilinan J."/>
            <person name="Park H.-J."/>
            <person name="Ramirez L."/>
            <person name="Alfaro M."/>
            <person name="Sun H."/>
            <person name="Tritt A."/>
            <person name="Yoshinaga Y."/>
            <person name="Zwiers L.-H."/>
            <person name="Turgeon B."/>
            <person name="Goodwin S."/>
            <person name="Spatafora J."/>
            <person name="Crous P."/>
            <person name="Grigoriev I."/>
        </authorList>
    </citation>
    <scope>NUCLEOTIDE SEQUENCE</scope>
    <source>
        <strain evidence="2">CBS 109.77</strain>
    </source>
</reference>
<proteinExistence type="predicted"/>
<feature type="compositionally biased region" description="Low complexity" evidence="1">
    <location>
        <begin position="20"/>
        <end position="43"/>
    </location>
</feature>
<dbReference type="AlphaFoldDB" id="A0A6A6X3X1"/>
<accession>A0A6A6X3X1</accession>
<feature type="region of interest" description="Disordered" evidence="1">
    <location>
        <begin position="358"/>
        <end position="433"/>
    </location>
</feature>
<sequence length="433" mass="47472">MGLDVFLPTWPDSSSLKNVARSSASPSPSRGSSSPRHGAFSYEASDEAESSEITSSPSATPVAPYNPHKEFEDLHRDYSLFPAYTDYLYGPDTRPQTFDDTRSALDTEPPHVALPMHQYRRNWVPPEEMAFQYLHRQPVAPRTSNNFPQLMGLTRAVNPSPTPTTRATFETPVNINRSVDFSRDASLLQSPSISYLTRGAPAGPHSRGPSFSSSATATMVPLQPTQTPEEMRRANPAVLVPGEITGTKYQGLSDDQRQAINTRVIMAWTALQSAQANLTSKQGAKEYLVRITYQVQNHHSALLMRDAIKTVWHCLKIKQKFPPEHPEYARAHDYLLDFKTKLTPAGSQHVTQALASMTKAENEGRDPFDEVGLKDPSKPTLSPSAPPIHHPAAAPAWATGSMGLPSLSPNFLPNFPAAPTMPQSSPQGAREGL</sequence>
<feature type="region of interest" description="Disordered" evidence="1">
    <location>
        <begin position="1"/>
        <end position="68"/>
    </location>
</feature>
<organism evidence="2 3">
    <name type="scientific">Melanomma pulvis-pyrius CBS 109.77</name>
    <dbReference type="NCBI Taxonomy" id="1314802"/>
    <lineage>
        <taxon>Eukaryota</taxon>
        <taxon>Fungi</taxon>
        <taxon>Dikarya</taxon>
        <taxon>Ascomycota</taxon>
        <taxon>Pezizomycotina</taxon>
        <taxon>Dothideomycetes</taxon>
        <taxon>Pleosporomycetidae</taxon>
        <taxon>Pleosporales</taxon>
        <taxon>Melanommataceae</taxon>
        <taxon>Melanomma</taxon>
    </lineage>
</organism>